<dbReference type="EMBL" id="JAHYIQ010000001">
    <property type="protein sequence ID" value="KAK1136008.1"/>
    <property type="molecule type" value="Genomic_DNA"/>
</dbReference>
<evidence type="ECO:0000256" key="1">
    <source>
        <dbReference type="SAM" id="MobiDB-lite"/>
    </source>
</evidence>
<feature type="non-terminal residue" evidence="2">
    <location>
        <position position="131"/>
    </location>
</feature>
<reference evidence="2" key="1">
    <citation type="submission" date="2021-10" db="EMBL/GenBank/DDBJ databases">
        <title>Melipona bicolor Genome sequencing and assembly.</title>
        <authorList>
            <person name="Araujo N.S."/>
            <person name="Arias M.C."/>
        </authorList>
    </citation>
    <scope>NUCLEOTIDE SEQUENCE</scope>
    <source>
        <strain evidence="2">USP_2M_L1-L4_2017</strain>
        <tissue evidence="2">Whole body</tissue>
    </source>
</reference>
<feature type="region of interest" description="Disordered" evidence="1">
    <location>
        <begin position="1"/>
        <end position="47"/>
    </location>
</feature>
<name>A0AA40KWZ2_9HYME</name>
<comment type="caution">
    <text evidence="2">The sequence shown here is derived from an EMBL/GenBank/DDBJ whole genome shotgun (WGS) entry which is preliminary data.</text>
</comment>
<feature type="compositionally biased region" description="Gly residues" evidence="1">
    <location>
        <begin position="72"/>
        <end position="89"/>
    </location>
</feature>
<accession>A0AA40KWZ2</accession>
<evidence type="ECO:0000313" key="2">
    <source>
        <dbReference type="EMBL" id="KAK1136008.1"/>
    </source>
</evidence>
<feature type="region of interest" description="Disordered" evidence="1">
    <location>
        <begin position="63"/>
        <end position="131"/>
    </location>
</feature>
<evidence type="ECO:0000313" key="3">
    <source>
        <dbReference type="Proteomes" id="UP001177670"/>
    </source>
</evidence>
<gene>
    <name evidence="2" type="ORF">K0M31_000577</name>
</gene>
<dbReference type="Proteomes" id="UP001177670">
    <property type="component" value="Unassembled WGS sequence"/>
</dbReference>
<keyword evidence="3" id="KW-1185">Reference proteome</keyword>
<protein>
    <submittedName>
        <fullName evidence="2">Uncharacterized protein</fullName>
    </submittedName>
</protein>
<sequence>MPRGQADFTFESRSRRGETRPATVSPSSIEPQDRGETEAAGQKKTNAIRVHEIFADAINYPRPSVASATGERGNGGGVEGWRGGGVEGGRGSERAMGTPRWPRRKSSHPQKGSGALEMKGRMDVPRQVQET</sequence>
<feature type="compositionally biased region" description="Basic and acidic residues" evidence="1">
    <location>
        <begin position="10"/>
        <end position="19"/>
    </location>
</feature>
<dbReference type="AlphaFoldDB" id="A0AA40KWZ2"/>
<proteinExistence type="predicted"/>
<organism evidence="2 3">
    <name type="scientific">Melipona bicolor</name>
    <dbReference type="NCBI Taxonomy" id="60889"/>
    <lineage>
        <taxon>Eukaryota</taxon>
        <taxon>Metazoa</taxon>
        <taxon>Ecdysozoa</taxon>
        <taxon>Arthropoda</taxon>
        <taxon>Hexapoda</taxon>
        <taxon>Insecta</taxon>
        <taxon>Pterygota</taxon>
        <taxon>Neoptera</taxon>
        <taxon>Endopterygota</taxon>
        <taxon>Hymenoptera</taxon>
        <taxon>Apocrita</taxon>
        <taxon>Aculeata</taxon>
        <taxon>Apoidea</taxon>
        <taxon>Anthophila</taxon>
        <taxon>Apidae</taxon>
        <taxon>Melipona</taxon>
    </lineage>
</organism>